<dbReference type="Proteomes" id="UP000433483">
    <property type="component" value="Unassembled WGS sequence"/>
</dbReference>
<evidence type="ECO:0000313" key="13">
    <source>
        <dbReference type="Proteomes" id="UP000433483"/>
    </source>
</evidence>
<dbReference type="Proteomes" id="UP000440732">
    <property type="component" value="Unassembled WGS sequence"/>
</dbReference>
<proteinExistence type="predicted"/>
<accession>A0A6A3KBJ6</accession>
<dbReference type="AlphaFoldDB" id="A0A6A3KBJ6"/>
<evidence type="ECO:0000313" key="17">
    <source>
        <dbReference type="Proteomes" id="UP000441208"/>
    </source>
</evidence>
<dbReference type="Proteomes" id="UP000441208">
    <property type="component" value="Unassembled WGS sequence"/>
</dbReference>
<evidence type="ECO:0000313" key="11">
    <source>
        <dbReference type="EMBL" id="KAE9336127.1"/>
    </source>
</evidence>
<dbReference type="EMBL" id="QXGD01000852">
    <property type="protein sequence ID" value="KAE9222398.1"/>
    <property type="molecule type" value="Genomic_DNA"/>
</dbReference>
<sequence length="186" mass="20359">MQDALKELHGENELPPTEPATPGPVSTQPSSTGSSDSFQFPSKLRLSIVSTKKRTRLVSSPDFSRDDGEEPSIPDSSSDSDEDEYKGNPISADTLRRVFGSRKKRKMQSDFALTQELIEEVAGSATLLLSEAMAAMTTPHSIEEAKQTPEWPQWKAAIEKELRDLQANGAWEVVTTPPDANIVSSK</sequence>
<evidence type="ECO:0000313" key="3">
    <source>
        <dbReference type="EMBL" id="KAE9003852.1"/>
    </source>
</evidence>
<evidence type="ECO:0000313" key="9">
    <source>
        <dbReference type="EMBL" id="KAE9222398.1"/>
    </source>
</evidence>
<evidence type="ECO:0000313" key="8">
    <source>
        <dbReference type="EMBL" id="KAE9221154.1"/>
    </source>
</evidence>
<feature type="compositionally biased region" description="Acidic residues" evidence="1">
    <location>
        <begin position="67"/>
        <end position="84"/>
    </location>
</feature>
<evidence type="ECO:0000313" key="12">
    <source>
        <dbReference type="Proteomes" id="UP000429523"/>
    </source>
</evidence>
<dbReference type="EMBL" id="QXGF01000837">
    <property type="protein sequence ID" value="KAE8935102.1"/>
    <property type="molecule type" value="Genomic_DNA"/>
</dbReference>
<dbReference type="EMBL" id="QXFX01003329">
    <property type="protein sequence ID" value="KAE9069686.1"/>
    <property type="molecule type" value="Genomic_DNA"/>
</dbReference>
<reference evidence="18 19" key="1">
    <citation type="submission" date="2018-09" db="EMBL/GenBank/DDBJ databases">
        <title>Genomic investigation of the strawberry pathogen Phytophthora fragariae indicates pathogenicity is determined by transcriptional variation in three key races.</title>
        <authorList>
            <person name="Adams T.M."/>
            <person name="Armitage A.D."/>
            <person name="Sobczyk M.K."/>
            <person name="Bates H.J."/>
            <person name="Dunwell J.M."/>
            <person name="Nellist C.F."/>
            <person name="Harrison R.J."/>
        </authorList>
    </citation>
    <scope>NUCLEOTIDE SEQUENCE [LARGE SCALE GENOMIC DNA]</scope>
    <source>
        <strain evidence="10 14">A4</strain>
        <strain evidence="9 15">BC-1</strain>
        <strain evidence="8 19">BC-23</strain>
        <strain evidence="7 13">NOV-27</strain>
        <strain evidence="6 16">NOV-5</strain>
        <strain evidence="5 17">NOV-71</strain>
        <strain evidence="11 20">NOV-77</strain>
        <strain evidence="2 12">NOV-9</strain>
        <strain evidence="4 21">ONT-3</strain>
        <strain evidence="3 18">SCRP245</strain>
    </source>
</reference>
<evidence type="ECO:0000313" key="7">
    <source>
        <dbReference type="EMBL" id="KAE9204610.1"/>
    </source>
</evidence>
<dbReference type="Proteomes" id="UP000476176">
    <property type="component" value="Unassembled WGS sequence"/>
</dbReference>
<dbReference type="EMBL" id="QXGE01000575">
    <property type="protein sequence ID" value="KAE9308603.1"/>
    <property type="molecule type" value="Genomic_DNA"/>
</dbReference>
<dbReference type="OrthoDB" id="123918at2759"/>
<dbReference type="Proteomes" id="UP000460718">
    <property type="component" value="Unassembled WGS sequence"/>
</dbReference>
<dbReference type="Proteomes" id="UP000429523">
    <property type="component" value="Unassembled WGS sequence"/>
</dbReference>
<gene>
    <name evidence="10" type="ORF">PF001_g11087</name>
    <name evidence="9" type="ORF">PF002_g15283</name>
    <name evidence="8" type="ORF">PF004_g13128</name>
    <name evidence="7" type="ORF">PF005_g13731</name>
    <name evidence="6" type="ORF">PF006_g10901</name>
    <name evidence="5" type="ORF">PF007_g14176</name>
    <name evidence="11" type="ORF">PF008_g13167</name>
    <name evidence="2" type="ORF">PF009_g14937</name>
    <name evidence="4" type="ORF">PF010_g26567</name>
    <name evidence="3" type="ORF">PF011_g12727</name>
</gene>
<dbReference type="EMBL" id="QXGB01000775">
    <property type="protein sequence ID" value="KAE9204610.1"/>
    <property type="molecule type" value="Genomic_DNA"/>
</dbReference>
<evidence type="ECO:0000313" key="19">
    <source>
        <dbReference type="Proteomes" id="UP000476176"/>
    </source>
</evidence>
<name>A0A6A3KBJ6_9STRA</name>
<evidence type="ECO:0000313" key="20">
    <source>
        <dbReference type="Proteomes" id="UP000486351"/>
    </source>
</evidence>
<dbReference type="EMBL" id="QXFY01000766">
    <property type="protein sequence ID" value="KAE9336127.1"/>
    <property type="molecule type" value="Genomic_DNA"/>
</dbReference>
<evidence type="ECO:0000313" key="15">
    <source>
        <dbReference type="Proteomes" id="UP000440367"/>
    </source>
</evidence>
<evidence type="ECO:0000313" key="14">
    <source>
        <dbReference type="Proteomes" id="UP000437068"/>
    </source>
</evidence>
<organism evidence="3 18">
    <name type="scientific">Phytophthora fragariae</name>
    <dbReference type="NCBI Taxonomy" id="53985"/>
    <lineage>
        <taxon>Eukaryota</taxon>
        <taxon>Sar</taxon>
        <taxon>Stramenopiles</taxon>
        <taxon>Oomycota</taxon>
        <taxon>Peronosporomycetes</taxon>
        <taxon>Peronosporales</taxon>
        <taxon>Peronosporaceae</taxon>
        <taxon>Phytophthora</taxon>
    </lineage>
</organism>
<evidence type="ECO:0000313" key="10">
    <source>
        <dbReference type="EMBL" id="KAE9308603.1"/>
    </source>
</evidence>
<feature type="region of interest" description="Disordered" evidence="1">
    <location>
        <begin position="1"/>
        <end position="91"/>
    </location>
</feature>
<dbReference type="Proteomes" id="UP000437068">
    <property type="component" value="Unassembled WGS sequence"/>
</dbReference>
<dbReference type="EMBL" id="QXFZ01000811">
    <property type="protein sequence ID" value="KAE9104084.1"/>
    <property type="molecule type" value="Genomic_DNA"/>
</dbReference>
<feature type="compositionally biased region" description="Basic and acidic residues" evidence="1">
    <location>
        <begin position="1"/>
        <end position="12"/>
    </location>
</feature>
<evidence type="ECO:0000256" key="1">
    <source>
        <dbReference type="SAM" id="MobiDB-lite"/>
    </source>
</evidence>
<evidence type="ECO:0000313" key="4">
    <source>
        <dbReference type="EMBL" id="KAE9069686.1"/>
    </source>
</evidence>
<evidence type="ECO:0000313" key="16">
    <source>
        <dbReference type="Proteomes" id="UP000440732"/>
    </source>
</evidence>
<evidence type="ECO:0000313" key="6">
    <source>
        <dbReference type="EMBL" id="KAE9144128.1"/>
    </source>
</evidence>
<dbReference type="EMBL" id="QXGC01000783">
    <property type="protein sequence ID" value="KAE9221154.1"/>
    <property type="molecule type" value="Genomic_DNA"/>
</dbReference>
<feature type="compositionally biased region" description="Low complexity" evidence="1">
    <location>
        <begin position="23"/>
        <end position="42"/>
    </location>
</feature>
<dbReference type="Proteomes" id="UP000486351">
    <property type="component" value="Unassembled WGS sequence"/>
</dbReference>
<evidence type="ECO:0000313" key="5">
    <source>
        <dbReference type="EMBL" id="KAE9104084.1"/>
    </source>
</evidence>
<evidence type="ECO:0000313" key="2">
    <source>
        <dbReference type="EMBL" id="KAE8935102.1"/>
    </source>
</evidence>
<evidence type="ECO:0000313" key="21">
    <source>
        <dbReference type="Proteomes" id="UP000488956"/>
    </source>
</evidence>
<protein>
    <submittedName>
        <fullName evidence="3">Uncharacterized protein</fullName>
    </submittedName>
</protein>
<evidence type="ECO:0000313" key="18">
    <source>
        <dbReference type="Proteomes" id="UP000460718"/>
    </source>
</evidence>
<dbReference type="Proteomes" id="UP000488956">
    <property type="component" value="Unassembled WGS sequence"/>
</dbReference>
<dbReference type="EMBL" id="QXGA01000563">
    <property type="protein sequence ID" value="KAE9144128.1"/>
    <property type="molecule type" value="Genomic_DNA"/>
</dbReference>
<dbReference type="EMBL" id="QXFW01000750">
    <property type="protein sequence ID" value="KAE9003852.1"/>
    <property type="molecule type" value="Genomic_DNA"/>
</dbReference>
<dbReference type="Proteomes" id="UP000440367">
    <property type="component" value="Unassembled WGS sequence"/>
</dbReference>
<comment type="caution">
    <text evidence="3">The sequence shown here is derived from an EMBL/GenBank/DDBJ whole genome shotgun (WGS) entry which is preliminary data.</text>
</comment>
<keyword evidence="13" id="KW-1185">Reference proteome</keyword>